<accession>A0A399RM20</accession>
<evidence type="ECO:0000313" key="1">
    <source>
        <dbReference type="EMBL" id="RIJ31037.1"/>
    </source>
</evidence>
<evidence type="ECO:0000313" key="2">
    <source>
        <dbReference type="Proteomes" id="UP000265845"/>
    </source>
</evidence>
<keyword evidence="2" id="KW-1185">Reference proteome</keyword>
<dbReference type="EMBL" id="QWGA01000003">
    <property type="protein sequence ID" value="RIJ31037.1"/>
    <property type="molecule type" value="Genomic_DNA"/>
</dbReference>
<dbReference type="RefSeq" id="WP_119452537.1">
    <property type="nucleotide sequence ID" value="NZ_QWGA01000003.1"/>
</dbReference>
<protein>
    <recommendedName>
        <fullName evidence="3">Plasmid mobilization relaxosome protein MobC</fullName>
    </recommendedName>
</protein>
<reference evidence="1 2" key="1">
    <citation type="submission" date="2018-08" db="EMBL/GenBank/DDBJ databases">
        <title>Henriciella mobilis sp. nov., isolated from seawater.</title>
        <authorList>
            <person name="Cheng H."/>
            <person name="Wu Y.-H."/>
            <person name="Xu X.-W."/>
            <person name="Guo L.-L."/>
        </authorList>
    </citation>
    <scope>NUCLEOTIDE SEQUENCE [LARGE SCALE GENOMIC DNA]</scope>
    <source>
        <strain evidence="1 2">CCUG67844</strain>
    </source>
</reference>
<dbReference type="Proteomes" id="UP000265845">
    <property type="component" value="Unassembled WGS sequence"/>
</dbReference>
<gene>
    <name evidence="1" type="ORF">D1222_01850</name>
</gene>
<name>A0A399RM20_9PROT</name>
<sequence>MIDHDFQRSANPKPKRPAPFSLRLTKAERARLERDAGSLSLNAYIRGRLFGEHASPRRRVKKSPVQDRQELAKVLAALGRSSLAANVNQLAKGMNTGTLPAIPETDEAIRKACYDIAYIRMTLMKALGKQPES</sequence>
<comment type="caution">
    <text evidence="1">The sequence shown here is derived from an EMBL/GenBank/DDBJ whole genome shotgun (WGS) entry which is preliminary data.</text>
</comment>
<organism evidence="1 2">
    <name type="scientific">Henriciella algicola</name>
    <dbReference type="NCBI Taxonomy" id="1608422"/>
    <lineage>
        <taxon>Bacteria</taxon>
        <taxon>Pseudomonadati</taxon>
        <taxon>Pseudomonadota</taxon>
        <taxon>Alphaproteobacteria</taxon>
        <taxon>Hyphomonadales</taxon>
        <taxon>Hyphomonadaceae</taxon>
        <taxon>Henriciella</taxon>
    </lineage>
</organism>
<evidence type="ECO:0008006" key="3">
    <source>
        <dbReference type="Google" id="ProtNLM"/>
    </source>
</evidence>
<dbReference type="AlphaFoldDB" id="A0A399RM20"/>
<proteinExistence type="predicted"/>
<dbReference type="OrthoDB" id="8548224at2"/>